<evidence type="ECO:0000259" key="3">
    <source>
        <dbReference type="SMART" id="SM00322"/>
    </source>
</evidence>
<evidence type="ECO:0000313" key="5">
    <source>
        <dbReference type="Proteomes" id="UP000015103"/>
    </source>
</evidence>
<dbReference type="EMBL" id="ACPB03007813">
    <property type="status" value="NOT_ANNOTATED_CDS"/>
    <property type="molecule type" value="Genomic_DNA"/>
</dbReference>
<dbReference type="InterPro" id="IPR047554">
    <property type="entry name" value="BICC1_KH-I_rpt2"/>
</dbReference>
<dbReference type="Gene3D" id="3.30.310.270">
    <property type="match status" value="2"/>
</dbReference>
<reference evidence="4" key="1">
    <citation type="submission" date="2015-05" db="UniProtKB">
        <authorList>
            <consortium name="EnsemblMetazoa"/>
        </authorList>
    </citation>
    <scope>IDENTIFICATION</scope>
</reference>
<keyword evidence="5" id="KW-1185">Reference proteome</keyword>
<dbReference type="eggNOG" id="KOG2208">
    <property type="taxonomic scope" value="Eukaryota"/>
</dbReference>
<dbReference type="GO" id="GO:0005737">
    <property type="term" value="C:cytoplasm"/>
    <property type="evidence" value="ECO:0007669"/>
    <property type="project" value="TreeGrafter"/>
</dbReference>
<keyword evidence="1" id="KW-0677">Repeat</keyword>
<dbReference type="PANTHER" id="PTHR10627:SF69">
    <property type="entry name" value="PROTEIN BICAUDAL C"/>
    <property type="match status" value="1"/>
</dbReference>
<dbReference type="HOGENOM" id="CLU_036817_0_0_1"/>
<name>T1HC51_RHOPR</name>
<dbReference type="CDD" id="cd22421">
    <property type="entry name" value="KH-I_BICC1_rpt2"/>
    <property type="match status" value="1"/>
</dbReference>
<dbReference type="STRING" id="13249.T1HC51"/>
<evidence type="ECO:0000256" key="1">
    <source>
        <dbReference type="ARBA" id="ARBA00022737"/>
    </source>
</evidence>
<dbReference type="InterPro" id="IPR004087">
    <property type="entry name" value="KH_dom"/>
</dbReference>
<dbReference type="InterPro" id="IPR054727">
    <property type="entry name" value="BICC1_KH"/>
</dbReference>
<dbReference type="Pfam" id="PF24234">
    <property type="entry name" value="KH_BICC1_1st"/>
    <property type="match status" value="1"/>
</dbReference>
<dbReference type="InParanoid" id="T1HC51"/>
<protein>
    <recommendedName>
        <fullName evidence="3">K Homology domain-containing protein</fullName>
    </recommendedName>
</protein>
<organism evidence="4 5">
    <name type="scientific">Rhodnius prolixus</name>
    <name type="common">Triatomid bug</name>
    <dbReference type="NCBI Taxonomy" id="13249"/>
    <lineage>
        <taxon>Eukaryota</taxon>
        <taxon>Metazoa</taxon>
        <taxon>Ecdysozoa</taxon>
        <taxon>Arthropoda</taxon>
        <taxon>Hexapoda</taxon>
        <taxon>Insecta</taxon>
        <taxon>Pterygota</taxon>
        <taxon>Neoptera</taxon>
        <taxon>Paraneoptera</taxon>
        <taxon>Hemiptera</taxon>
        <taxon>Heteroptera</taxon>
        <taxon>Panheteroptera</taxon>
        <taxon>Cimicomorpha</taxon>
        <taxon>Reduviidae</taxon>
        <taxon>Triatominae</taxon>
        <taxon>Rhodnius</taxon>
    </lineage>
</organism>
<dbReference type="Proteomes" id="UP000015103">
    <property type="component" value="Unassembled WGS sequence"/>
</dbReference>
<dbReference type="InterPro" id="IPR036612">
    <property type="entry name" value="KH_dom_type_1_sf"/>
</dbReference>
<dbReference type="InterPro" id="IPR047549">
    <property type="entry name" value="BICC1_KH-I_rpt1"/>
</dbReference>
<dbReference type="GO" id="GO:0010468">
    <property type="term" value="P:regulation of gene expression"/>
    <property type="evidence" value="ECO:0007669"/>
    <property type="project" value="UniProtKB-ARBA"/>
</dbReference>
<dbReference type="PANTHER" id="PTHR10627">
    <property type="entry name" value="SCP160"/>
    <property type="match status" value="1"/>
</dbReference>
<feature type="domain" description="K Homology" evidence="3">
    <location>
        <begin position="203"/>
        <end position="277"/>
    </location>
</feature>
<dbReference type="OMA" id="LANAMMC"/>
<proteinExistence type="predicted"/>
<dbReference type="AlphaFoldDB" id="T1HC51"/>
<dbReference type="SMART" id="SM00322">
    <property type="entry name" value="KH"/>
    <property type="match status" value="2"/>
</dbReference>
<dbReference type="PROSITE" id="PS50084">
    <property type="entry name" value="KH_TYPE_1"/>
    <property type="match status" value="2"/>
</dbReference>
<accession>T1HC51</accession>
<sequence>MQETKTHIAWPSRLKLGAKSKKDPHIRVIGRAEDVKAARERIVAALDTKSNRVNMKIDVSYTDHSHIIGKGGLTIKKVMEDTGCHIHFPDSNRNNPTEKSNQVSIAGEVWGVEKARARVRELTPLIFCFELPILGALSLASDCYSAYIKSLQEKYNVQVMFRTRQKLNSTLVVVKGSEWEVARVKDATQLLINQMCTALTDQVLVHMMVEISPQHHSIVLGKNNENLKTIMQNTSTQIIFLDPSDPNIPSLKKSNVTITGSIHNVYKARQQLIGSLPIVLMFDVPENSVAINSVQVSDLMTKLDVLITVRHKPKQNVFSFIIKGIERNVSSIYEARRKLIAPNDPPLKVEIPSTYFIPNAGPLFKTIWNFPVYPELPSSPLMLGPIVQQTSPGENVWPSLPHLMMAAQHVPVLTSLSQPTHHRLHQHLQQQRHHLDHLGHFSYSSLSLPELPVERFG</sequence>
<dbReference type="Pfam" id="PF22985">
    <property type="entry name" value="KH_BICC1"/>
    <property type="match status" value="2"/>
</dbReference>
<evidence type="ECO:0000256" key="2">
    <source>
        <dbReference type="PROSITE-ProRule" id="PRU00117"/>
    </source>
</evidence>
<dbReference type="SUPFAM" id="SSF54791">
    <property type="entry name" value="Eukaryotic type KH-domain (KH-domain type I)"/>
    <property type="match status" value="2"/>
</dbReference>
<dbReference type="GO" id="GO:0003723">
    <property type="term" value="F:RNA binding"/>
    <property type="evidence" value="ECO:0007669"/>
    <property type="project" value="UniProtKB-UniRule"/>
</dbReference>
<dbReference type="VEuPathDB" id="VectorBase:RPRC001613"/>
<feature type="domain" description="K Homology" evidence="3">
    <location>
        <begin position="51"/>
        <end position="124"/>
    </location>
</feature>
<evidence type="ECO:0000313" key="4">
    <source>
        <dbReference type="EnsemblMetazoa" id="RPRC001613-PA"/>
    </source>
</evidence>
<dbReference type="Pfam" id="PF00013">
    <property type="entry name" value="KH_1"/>
    <property type="match status" value="2"/>
</dbReference>
<dbReference type="InterPro" id="IPR004088">
    <property type="entry name" value="KH_dom_type_1"/>
</dbReference>
<keyword evidence="2" id="KW-0694">RNA-binding</keyword>
<dbReference type="EnsemblMetazoa" id="RPRC001613-RA">
    <property type="protein sequence ID" value="RPRC001613-PA"/>
    <property type="gene ID" value="RPRC001613"/>
</dbReference>